<dbReference type="InterPro" id="IPR046349">
    <property type="entry name" value="C1-like_sf"/>
</dbReference>
<dbReference type="AlphaFoldDB" id="A0AAV7HR08"/>
<proteinExistence type="predicted"/>
<dbReference type="InterPro" id="IPR004146">
    <property type="entry name" value="DC1"/>
</dbReference>
<dbReference type="Gene3D" id="3.30.60.20">
    <property type="match status" value="1"/>
</dbReference>
<name>A0AAV7HR08_DENCH</name>
<organism evidence="3 4">
    <name type="scientific">Dendrobium chrysotoxum</name>
    <name type="common">Orchid</name>
    <dbReference type="NCBI Taxonomy" id="161865"/>
    <lineage>
        <taxon>Eukaryota</taxon>
        <taxon>Viridiplantae</taxon>
        <taxon>Streptophyta</taxon>
        <taxon>Embryophyta</taxon>
        <taxon>Tracheophyta</taxon>
        <taxon>Spermatophyta</taxon>
        <taxon>Magnoliopsida</taxon>
        <taxon>Liliopsida</taxon>
        <taxon>Asparagales</taxon>
        <taxon>Orchidaceae</taxon>
        <taxon>Epidendroideae</taxon>
        <taxon>Malaxideae</taxon>
        <taxon>Dendrobiinae</taxon>
        <taxon>Dendrobium</taxon>
    </lineage>
</organism>
<dbReference type="SUPFAM" id="SSF57889">
    <property type="entry name" value="Cysteine-rich domain"/>
    <property type="match status" value="1"/>
</dbReference>
<evidence type="ECO:0000256" key="1">
    <source>
        <dbReference type="ARBA" id="ARBA00022737"/>
    </source>
</evidence>
<accession>A0AAV7HR08</accession>
<keyword evidence="1" id="KW-0677">Repeat</keyword>
<protein>
    <recommendedName>
        <fullName evidence="2">DC1 domain-containing protein</fullName>
    </recommendedName>
</protein>
<dbReference type="PANTHER" id="PTHR46477:SF3">
    <property type="entry name" value="CYSTEINE_HISTIDINE-RICH C1 DOMAIN FAMILY PROTEIN"/>
    <property type="match status" value="1"/>
</dbReference>
<dbReference type="Proteomes" id="UP000775213">
    <property type="component" value="Unassembled WGS sequence"/>
</dbReference>
<dbReference type="PANTHER" id="PTHR46477">
    <property type="entry name" value="CYSTEINE/HISTIDINE-RICH C1 DOMAIN FAMILY PROTEIN"/>
    <property type="match status" value="1"/>
</dbReference>
<evidence type="ECO:0000259" key="2">
    <source>
        <dbReference type="Pfam" id="PF03107"/>
    </source>
</evidence>
<reference evidence="3 4" key="1">
    <citation type="journal article" date="2021" name="Hortic Res">
        <title>Chromosome-scale assembly of the Dendrobium chrysotoxum genome enhances the understanding of orchid evolution.</title>
        <authorList>
            <person name="Zhang Y."/>
            <person name="Zhang G.Q."/>
            <person name="Zhang D."/>
            <person name="Liu X.D."/>
            <person name="Xu X.Y."/>
            <person name="Sun W.H."/>
            <person name="Yu X."/>
            <person name="Zhu X."/>
            <person name="Wang Z.W."/>
            <person name="Zhao X."/>
            <person name="Zhong W.Y."/>
            <person name="Chen H."/>
            <person name="Yin W.L."/>
            <person name="Huang T."/>
            <person name="Niu S.C."/>
            <person name="Liu Z.J."/>
        </authorList>
    </citation>
    <scope>NUCLEOTIDE SEQUENCE [LARGE SCALE GENOMIC DNA]</scope>
    <source>
        <strain evidence="3">Lindl</strain>
    </source>
</reference>
<evidence type="ECO:0000313" key="3">
    <source>
        <dbReference type="EMBL" id="KAH0470087.1"/>
    </source>
</evidence>
<dbReference type="EMBL" id="JAGFBR010000002">
    <property type="protein sequence ID" value="KAH0470087.1"/>
    <property type="molecule type" value="Genomic_DNA"/>
</dbReference>
<gene>
    <name evidence="3" type="ORF">IEQ34_001645</name>
</gene>
<keyword evidence="4" id="KW-1185">Reference proteome</keyword>
<dbReference type="CDD" id="cd00029">
    <property type="entry name" value="C1"/>
    <property type="match status" value="1"/>
</dbReference>
<sequence length="102" mass="11215">MDDIKLALAPASTVPSATLISALTVQTQAPTPPFFLLRMFFFFQFLPYSPGDSPRYCNACGQDIGGFIYHCRKCGYDFHPYCAALPHVLNANGSLRHKTSAP</sequence>
<evidence type="ECO:0000313" key="4">
    <source>
        <dbReference type="Proteomes" id="UP000775213"/>
    </source>
</evidence>
<feature type="domain" description="DC1" evidence="2">
    <location>
        <begin position="48"/>
        <end position="83"/>
    </location>
</feature>
<comment type="caution">
    <text evidence="3">The sequence shown here is derived from an EMBL/GenBank/DDBJ whole genome shotgun (WGS) entry which is preliminary data.</text>
</comment>
<dbReference type="Pfam" id="PF03107">
    <property type="entry name" value="C1_2"/>
    <property type="match status" value="1"/>
</dbReference>